<proteinExistence type="predicted"/>
<dbReference type="EMBL" id="PYAX01000004">
    <property type="protein sequence ID" value="PSL56075.1"/>
    <property type="molecule type" value="Genomic_DNA"/>
</dbReference>
<evidence type="ECO:0000256" key="1">
    <source>
        <dbReference type="SAM" id="Phobius"/>
    </source>
</evidence>
<accession>A0A2P8IC86</accession>
<dbReference type="Proteomes" id="UP000241118">
    <property type="component" value="Unassembled WGS sequence"/>
</dbReference>
<keyword evidence="3" id="KW-1185">Reference proteome</keyword>
<keyword evidence="1" id="KW-0812">Transmembrane</keyword>
<reference evidence="2 3" key="1">
    <citation type="submission" date="2018-03" db="EMBL/GenBank/DDBJ databases">
        <title>Genomic Encyclopedia of Type Strains, Phase III (KMG-III): the genomes of soil and plant-associated and newly described type strains.</title>
        <authorList>
            <person name="Whitman W."/>
        </authorList>
    </citation>
    <scope>NUCLEOTIDE SEQUENCE [LARGE SCALE GENOMIC DNA]</scope>
    <source>
        <strain evidence="2 3">CGMCC 4.7097</strain>
    </source>
</reference>
<keyword evidence="1" id="KW-0472">Membrane</keyword>
<comment type="caution">
    <text evidence="2">The sequence shown here is derived from an EMBL/GenBank/DDBJ whole genome shotgun (WGS) entry which is preliminary data.</text>
</comment>
<evidence type="ECO:0000313" key="2">
    <source>
        <dbReference type="EMBL" id="PSL56075.1"/>
    </source>
</evidence>
<dbReference type="AlphaFoldDB" id="A0A2P8IC86"/>
<keyword evidence="1" id="KW-1133">Transmembrane helix</keyword>
<name>A0A2P8IC86_SACCR</name>
<protein>
    <submittedName>
        <fullName evidence="2">Uncharacterized protein</fullName>
    </submittedName>
</protein>
<gene>
    <name evidence="2" type="ORF">B0I31_104366</name>
</gene>
<organism evidence="2 3">
    <name type="scientific">Saccharothrix carnea</name>
    <dbReference type="NCBI Taxonomy" id="1280637"/>
    <lineage>
        <taxon>Bacteria</taxon>
        <taxon>Bacillati</taxon>
        <taxon>Actinomycetota</taxon>
        <taxon>Actinomycetes</taxon>
        <taxon>Pseudonocardiales</taxon>
        <taxon>Pseudonocardiaceae</taxon>
        <taxon>Saccharothrix</taxon>
    </lineage>
</organism>
<sequence length="62" mass="7324">MIVREDETTLGADMPWVERHRRRLPHSWFRTTSVERHYRRSPATIPTVIAVVLAIILLIVLF</sequence>
<evidence type="ECO:0000313" key="3">
    <source>
        <dbReference type="Proteomes" id="UP000241118"/>
    </source>
</evidence>
<feature type="transmembrane region" description="Helical" evidence="1">
    <location>
        <begin position="43"/>
        <end position="61"/>
    </location>
</feature>
<dbReference type="RefSeq" id="WP_181320177.1">
    <property type="nucleotide sequence ID" value="NZ_PYAX01000004.1"/>
</dbReference>